<dbReference type="GO" id="GO:0004842">
    <property type="term" value="F:ubiquitin-protein transferase activity"/>
    <property type="evidence" value="ECO:0007669"/>
    <property type="project" value="TreeGrafter"/>
</dbReference>
<sequence length="626" mass="67128">MQAHTYTTISINLRQENMKKITSFASPRRLGGKADEAAREEALSSTPNSESALDLTADIKEILIAGARTSQATKNSPRNGLDGQNNNISSSPRKIPAAFTSLAPPLSPESPREKRGLLDFSALSSLSPGRKKVAGLGCIRNTTSPLRAGSAPAGAGFVSQPTSPISSSPSSPSYKFPLSSRSPARGSSGSLRLHSLRNLTGTPPNTARSPKPADGLWGLLGYTSPLDSAVHEAARQGDLPLLQTLLTQNPTLVSTPGNDNATPLMLAAGAGQEETVRYLLRALSGRADVWATDGARRTALHHLARGTSDAPSVALCLLGLDQEGGRPQHLDWEDVEGRTAVHYAASRGNLQVLRFLLGKGANPLAVDKEGLDPLQLLLQEKSRSVSVQSKGGEIERCLQEAQQHARALTEGGALHSHDSQEVSKKKGSGITCVWECMARLCGEAVEDAGDGEEDDIPQPVEHQLLCVFRASSIPPDASEVYLDNLRRHGYDNLMALRAIASERFKLSLGKYVPDRQDRKRLIKALNAMIDTVDESGKIPEPPLHLPVGEYLKHLLSVSDDLAMRYAEGLRGMNVHTGAQLGTASYDEVEMNLGSTLLQGHKKALKIWLRLRAADREGSGRGEMKSP</sequence>
<feature type="region of interest" description="Disordered" evidence="4">
    <location>
        <begin position="68"/>
        <end position="93"/>
    </location>
</feature>
<keyword evidence="2 3" id="KW-0040">ANK repeat</keyword>
<dbReference type="SUPFAM" id="SSF48403">
    <property type="entry name" value="Ankyrin repeat"/>
    <property type="match status" value="1"/>
</dbReference>
<evidence type="ECO:0000256" key="2">
    <source>
        <dbReference type="ARBA" id="ARBA00023043"/>
    </source>
</evidence>
<dbReference type="PROSITE" id="PS50297">
    <property type="entry name" value="ANK_REP_REGION"/>
    <property type="match status" value="1"/>
</dbReference>
<dbReference type="PANTHER" id="PTHR24171">
    <property type="entry name" value="ANKYRIN REPEAT DOMAIN-CONTAINING PROTEIN 39-RELATED"/>
    <property type="match status" value="1"/>
</dbReference>
<dbReference type="Gene3D" id="1.25.40.20">
    <property type="entry name" value="Ankyrin repeat-containing domain"/>
    <property type="match status" value="1"/>
</dbReference>
<dbReference type="AlphaFoldDB" id="W7TUP7"/>
<dbReference type="OrthoDB" id="59416at2759"/>
<dbReference type="InterPro" id="IPR002110">
    <property type="entry name" value="Ankyrin_rpt"/>
</dbReference>
<feature type="compositionally biased region" description="Basic and acidic residues" evidence="4">
    <location>
        <begin position="32"/>
        <end position="42"/>
    </location>
</feature>
<reference evidence="5 6" key="1">
    <citation type="journal article" date="2014" name="Mol. Plant">
        <title>Chromosome Scale Genome Assembly and Transcriptome Profiling of Nannochloropsis gaditana in Nitrogen Depletion.</title>
        <authorList>
            <person name="Corteggiani Carpinelli E."/>
            <person name="Telatin A."/>
            <person name="Vitulo N."/>
            <person name="Forcato C."/>
            <person name="D'Angelo M."/>
            <person name="Schiavon R."/>
            <person name="Vezzi A."/>
            <person name="Giacometti G.M."/>
            <person name="Morosinotto T."/>
            <person name="Valle G."/>
        </authorList>
    </citation>
    <scope>NUCLEOTIDE SEQUENCE [LARGE SCALE GENOMIC DNA]</scope>
    <source>
        <strain evidence="5 6">B-31</strain>
    </source>
</reference>
<evidence type="ECO:0000313" key="5">
    <source>
        <dbReference type="EMBL" id="EWM24346.1"/>
    </source>
</evidence>
<keyword evidence="1" id="KW-0677">Repeat</keyword>
<proteinExistence type="predicted"/>
<dbReference type="SMART" id="SM00248">
    <property type="entry name" value="ANK"/>
    <property type="match status" value="3"/>
</dbReference>
<feature type="compositionally biased region" description="Polar residues" evidence="4">
    <location>
        <begin position="68"/>
        <end position="92"/>
    </location>
</feature>
<comment type="caution">
    <text evidence="5">The sequence shown here is derived from an EMBL/GenBank/DDBJ whole genome shotgun (WGS) entry which is preliminary data.</text>
</comment>
<dbReference type="Proteomes" id="UP000019335">
    <property type="component" value="Chromosome 14"/>
</dbReference>
<accession>W7TUP7</accession>
<evidence type="ECO:0000313" key="6">
    <source>
        <dbReference type="Proteomes" id="UP000019335"/>
    </source>
</evidence>
<feature type="region of interest" description="Disordered" evidence="4">
    <location>
        <begin position="25"/>
        <end position="50"/>
    </location>
</feature>
<dbReference type="EMBL" id="AZIL01001303">
    <property type="protein sequence ID" value="EWM24346.1"/>
    <property type="molecule type" value="Genomic_DNA"/>
</dbReference>
<feature type="repeat" description="ANK" evidence="3">
    <location>
        <begin position="336"/>
        <end position="368"/>
    </location>
</feature>
<dbReference type="PROSITE" id="PS50088">
    <property type="entry name" value="ANK_REPEAT"/>
    <property type="match status" value="1"/>
</dbReference>
<dbReference type="Pfam" id="PF00023">
    <property type="entry name" value="Ank"/>
    <property type="match status" value="1"/>
</dbReference>
<evidence type="ECO:0000256" key="1">
    <source>
        <dbReference type="ARBA" id="ARBA00022737"/>
    </source>
</evidence>
<dbReference type="Pfam" id="PF12796">
    <property type="entry name" value="Ank_2"/>
    <property type="match status" value="1"/>
</dbReference>
<dbReference type="PANTHER" id="PTHR24171:SF8">
    <property type="entry name" value="BRCA1-ASSOCIATED RING DOMAIN PROTEIN 1"/>
    <property type="match status" value="1"/>
</dbReference>
<dbReference type="InterPro" id="IPR036770">
    <property type="entry name" value="Ankyrin_rpt-contain_sf"/>
</dbReference>
<evidence type="ECO:0000256" key="4">
    <source>
        <dbReference type="SAM" id="MobiDB-lite"/>
    </source>
</evidence>
<name>W7TUP7_9STRA</name>
<feature type="compositionally biased region" description="Low complexity" evidence="4">
    <location>
        <begin position="159"/>
        <end position="199"/>
    </location>
</feature>
<feature type="region of interest" description="Disordered" evidence="4">
    <location>
        <begin position="144"/>
        <end position="212"/>
    </location>
</feature>
<gene>
    <name evidence="5" type="ORF">Naga_100105g10</name>
</gene>
<evidence type="ECO:0000256" key="3">
    <source>
        <dbReference type="PROSITE-ProRule" id="PRU00023"/>
    </source>
</evidence>
<keyword evidence="6" id="KW-1185">Reference proteome</keyword>
<dbReference type="GO" id="GO:0085020">
    <property type="term" value="P:protein K6-linked ubiquitination"/>
    <property type="evidence" value="ECO:0007669"/>
    <property type="project" value="TreeGrafter"/>
</dbReference>
<protein>
    <submittedName>
        <fullName evidence="5">Ankyrin repeat domain protein</fullName>
    </submittedName>
</protein>
<organism evidence="5 6">
    <name type="scientific">Nannochloropsis gaditana</name>
    <dbReference type="NCBI Taxonomy" id="72520"/>
    <lineage>
        <taxon>Eukaryota</taxon>
        <taxon>Sar</taxon>
        <taxon>Stramenopiles</taxon>
        <taxon>Ochrophyta</taxon>
        <taxon>Eustigmatophyceae</taxon>
        <taxon>Eustigmatales</taxon>
        <taxon>Monodopsidaceae</taxon>
        <taxon>Nannochloropsis</taxon>
    </lineage>
</organism>